<evidence type="ECO:0000256" key="2">
    <source>
        <dbReference type="SAM" id="Phobius"/>
    </source>
</evidence>
<dbReference type="Pfam" id="PF03382">
    <property type="entry name" value="DUF285"/>
    <property type="match status" value="1"/>
</dbReference>
<dbReference type="AlphaFoldDB" id="A0A8J2X6S7"/>
<reference evidence="4" key="1">
    <citation type="submission" date="2021-11" db="EMBL/GenBank/DDBJ databases">
        <authorList>
            <consortium name="Genoscope - CEA"/>
            <person name="William W."/>
        </authorList>
    </citation>
    <scope>NUCLEOTIDE SEQUENCE</scope>
</reference>
<dbReference type="PANTHER" id="PTHR15124">
    <property type="entry name" value="SELENOPROTEIN W"/>
    <property type="match status" value="1"/>
</dbReference>
<feature type="transmembrane region" description="Helical" evidence="2">
    <location>
        <begin position="603"/>
        <end position="625"/>
    </location>
</feature>
<accession>A0A8J2X6S7</accession>
<evidence type="ECO:0000256" key="1">
    <source>
        <dbReference type="SAM" id="MobiDB-lite"/>
    </source>
</evidence>
<evidence type="ECO:0000256" key="3">
    <source>
        <dbReference type="SAM" id="SignalP"/>
    </source>
</evidence>
<keyword evidence="2" id="KW-0812">Transmembrane</keyword>
<keyword evidence="2" id="KW-0472">Membrane</keyword>
<dbReference type="EMBL" id="CAKKNE010000006">
    <property type="protein sequence ID" value="CAH0378614.1"/>
    <property type="molecule type" value="Genomic_DNA"/>
</dbReference>
<keyword evidence="5" id="KW-1185">Reference proteome</keyword>
<sequence length="1000" mass="106228">MRRRCPCTAGWAASLAVLAAMAATRRAGADVGWWSSPQSAAAAVTGVGAFLSGSALPTRGSSAGRARVLGVLLAFPQLAAAARPFGTANASMTRRKLGYVMTDSNIRTAVAAWLSDSASAETTYGHISTWATGGVTDMSELFCSDGAECSYYNTAAASFNDDIGAWDTSGVTTMQNMFQGASAFNRPIGGWAVDSITSMRCMFARASAFDQDLSDWAVDNVMSTRSMFYEASAFNQDVGNWAVHSVTSMHGMFFSASAFDQDLGDWDTSGVTSMRIMFARASVFNQDIGFWAVDGVTDMYGVFYQADAFDQDISGWAVHSVTSMELMFAEAFAFNQDLGWCVDDGVNLNNAFVDSPCASTSCGVTQVAGGCAPTARPTPSPTPGPTPRPTFRPTPVPTPMPTFRPTPAPSTRPSPQPTPLPTLWPTPAPSTRPPTPGALTAAADGLLEGSLTCAGISLADAEALADVFVAAIASVYGVHPDRVTVTFSSGRRRLQSDDVCRNGTGQRRLQSGDVVYVPYWIRYESVEHAANAVSFIPVGAGEIERAMHKEAAETGNQVVFAGMTVEAVCMEVARTPEPTSAPTTSPGGSGGGGGGGEDSNVTIIIIVVVVIVFAFAGVSACIGFVRASPRKDKGTKVAPAEAGAAAALTATEMANEAALEQHQDVAQVVASGMSLVNTLLTAGSLVPFVGDIAEVANEFFGSASEFADKADDVVTAARRVVEVLELVTLMNKNAESLVEGKEIVEARMRQLLELLRQFHAAVRAFGERGWFKRMWTIRSHVDSLSELDRDIKLQLEMFRDASRLATDNVYLERTYRIEQAIERLVAERVQTTGESKATAVEALSKDAAAVETVGAHIPDKEFAAELREFHIELRADVKELLRRESSLKIRLSRSQQSMRQRLDHITELLEETTLRSPSATLTPVREAVAYVDAAAPPPGSTLSVDRIHVAEAPVPAPLVEAPAPALYAAVPAPAPAPAVKDEIYLTQSSSTFEGPIQLVG</sequence>
<feature type="region of interest" description="Disordered" evidence="1">
    <location>
        <begin position="576"/>
        <end position="595"/>
    </location>
</feature>
<feature type="compositionally biased region" description="Pro residues" evidence="1">
    <location>
        <begin position="376"/>
        <end position="436"/>
    </location>
</feature>
<feature type="signal peptide" evidence="3">
    <location>
        <begin position="1"/>
        <end position="29"/>
    </location>
</feature>
<feature type="transmembrane region" description="Helical" evidence="2">
    <location>
        <begin position="38"/>
        <end position="56"/>
    </location>
</feature>
<dbReference type="InterPro" id="IPR005046">
    <property type="entry name" value="DUF285"/>
</dbReference>
<feature type="chain" id="PRO_5035266719" evidence="3">
    <location>
        <begin position="30"/>
        <end position="1000"/>
    </location>
</feature>
<proteinExistence type="predicted"/>
<protein>
    <submittedName>
        <fullName evidence="4">Uncharacterized protein</fullName>
    </submittedName>
</protein>
<gene>
    <name evidence="4" type="ORF">PECAL_6P02060</name>
</gene>
<dbReference type="PANTHER" id="PTHR15124:SF16">
    <property type="entry name" value="SELENOPROTEIN W"/>
    <property type="match status" value="1"/>
</dbReference>
<comment type="caution">
    <text evidence="4">The sequence shown here is derived from an EMBL/GenBank/DDBJ whole genome shotgun (WGS) entry which is preliminary data.</text>
</comment>
<dbReference type="CDD" id="cd21037">
    <property type="entry name" value="MLKL_NTD"/>
    <property type="match status" value="1"/>
</dbReference>
<name>A0A8J2X6S7_9STRA</name>
<keyword evidence="3" id="KW-0732">Signal</keyword>
<dbReference type="Proteomes" id="UP000789595">
    <property type="component" value="Unassembled WGS sequence"/>
</dbReference>
<organism evidence="4 5">
    <name type="scientific">Pelagomonas calceolata</name>
    <dbReference type="NCBI Taxonomy" id="35677"/>
    <lineage>
        <taxon>Eukaryota</taxon>
        <taxon>Sar</taxon>
        <taxon>Stramenopiles</taxon>
        <taxon>Ochrophyta</taxon>
        <taxon>Pelagophyceae</taxon>
        <taxon>Pelagomonadales</taxon>
        <taxon>Pelagomonadaceae</taxon>
        <taxon>Pelagomonas</taxon>
    </lineage>
</organism>
<keyword evidence="2" id="KW-1133">Transmembrane helix</keyword>
<evidence type="ECO:0000313" key="4">
    <source>
        <dbReference type="EMBL" id="CAH0378614.1"/>
    </source>
</evidence>
<dbReference type="InterPro" id="IPR059179">
    <property type="entry name" value="MLKL-like_MCAfunc"/>
</dbReference>
<dbReference type="GO" id="GO:0005829">
    <property type="term" value="C:cytosol"/>
    <property type="evidence" value="ECO:0007669"/>
    <property type="project" value="TreeGrafter"/>
</dbReference>
<feature type="transmembrane region" description="Helical" evidence="2">
    <location>
        <begin position="68"/>
        <end position="86"/>
    </location>
</feature>
<evidence type="ECO:0000313" key="5">
    <source>
        <dbReference type="Proteomes" id="UP000789595"/>
    </source>
</evidence>
<feature type="region of interest" description="Disordered" evidence="1">
    <location>
        <begin position="372"/>
        <end position="437"/>
    </location>
</feature>
<dbReference type="InterPro" id="IPR051441">
    <property type="entry name" value="SelW_related"/>
</dbReference>